<protein>
    <submittedName>
        <fullName evidence="1">BREX-1 system phosphatase PglZ type A</fullName>
    </submittedName>
</protein>
<gene>
    <name evidence="1" type="primary">pglZ</name>
    <name evidence="1" type="ORF">ACFFIP_14105</name>
</gene>
<dbReference type="RefSeq" id="WP_382388333.1">
    <property type="nucleotide sequence ID" value="NZ_JBHLWI010000038.1"/>
</dbReference>
<accession>A0ABV6FVD2</accession>
<sequence>MNKVEESLNRLFSKHRIITWYDEEKDFQEDFDSLSLSNVEKRKVGNNEFFLKHELLILHPTQKYLLYAPYRRPENEDNWLLDIELSHHVFHTDQEAMVIQELDIPLSFRTWVKRHLEFFKSKERVQKLKQNLDKKETETGLTLKLLQLVLGGEDASIDGLVKSYTFGFLNGKEENIKKELTRFGLRESFWSFVENQFNYKSVNPSIYDFILESFQKSFHPLFGKAQVNNSAKVLLSTWKDTRSFEDSFKLLADRVQEDLKIKGLLDKHPIEELIQEDVFEEVDKRIIKELAQHIQHETLSQDKIENYIKVRESKFWYPRYRPFYDTLYYASQLVESVKRNAEIQIRDYEDGFRQYTDKWYRMDQNYRLFLQNYRETNQNNALNALYQRVHKIYSNTWLLRLSDKWQEVIDKQKEWYFGVHSQKMFFKRDVQSPYLEKKTKLFVVISDALRYECGISLHEAFQSQSRFSSKLAYQITGLPSYTQLGMASLLPHKTLSFGEGDEILIDGKSTKGSQPRKKVLEEHSKVKATTILAEDLMKIASRSEEAKTLVQEHDLVYVYHNRIDKLGDDKTQEDKVIEASKDEINFLMEVVKKITNMNGNHVVITADHGFIYQNEVLEESDFSDANVQGEVIRDNRRFVLGRNLTFNNNVVKFTAESLSIKSDDVDVLIPKGINRLRKQGSGSRYVHGGATLQEVVVPVLFVAKKRVDTVSKVEIDVLNKTNNRITTNIHTIKFYQEQPVSETVIARSIKSYFAIIDGDESKKKVISDVIAHTFDSESKRAEEREVVKKFTLSTKEKSNANTFLVIEEKVEGTNKWNMIAKYPYTLKIGMDNDFDDFL</sequence>
<dbReference type="Proteomes" id="UP001589797">
    <property type="component" value="Unassembled WGS sequence"/>
</dbReference>
<reference evidence="1 2" key="1">
    <citation type="submission" date="2024-09" db="EMBL/GenBank/DDBJ databases">
        <authorList>
            <person name="Sun Q."/>
            <person name="Mori K."/>
        </authorList>
    </citation>
    <scope>NUCLEOTIDE SEQUENCE [LARGE SCALE GENOMIC DNA]</scope>
    <source>
        <strain evidence="1 2">CCM 7650</strain>
    </source>
</reference>
<dbReference type="EMBL" id="JBHLWI010000038">
    <property type="protein sequence ID" value="MFC0263823.1"/>
    <property type="molecule type" value="Genomic_DNA"/>
</dbReference>
<keyword evidence="2" id="KW-1185">Reference proteome</keyword>
<dbReference type="InterPro" id="IPR014060">
    <property type="entry name" value="PglZ"/>
</dbReference>
<evidence type="ECO:0000313" key="2">
    <source>
        <dbReference type="Proteomes" id="UP001589797"/>
    </source>
</evidence>
<dbReference type="NCBIfam" id="TIGR02687">
    <property type="entry name" value="BREX-1 system phosphatase PglZ type A"/>
    <property type="match status" value="1"/>
</dbReference>
<organism evidence="1 2">
    <name type="scientific">Fontibacter flavus</name>
    <dbReference type="NCBI Taxonomy" id="654838"/>
    <lineage>
        <taxon>Bacteria</taxon>
        <taxon>Pseudomonadati</taxon>
        <taxon>Bacteroidota</taxon>
        <taxon>Cytophagia</taxon>
        <taxon>Cytophagales</taxon>
        <taxon>Cyclobacteriaceae</taxon>
        <taxon>Fontibacter</taxon>
    </lineage>
</organism>
<evidence type="ECO:0000313" key="1">
    <source>
        <dbReference type="EMBL" id="MFC0263823.1"/>
    </source>
</evidence>
<dbReference type="Pfam" id="PF08665">
    <property type="entry name" value="PglZ"/>
    <property type="match status" value="1"/>
</dbReference>
<name>A0ABV6FVD2_9BACT</name>
<comment type="caution">
    <text evidence="1">The sequence shown here is derived from an EMBL/GenBank/DDBJ whole genome shotgun (WGS) entry which is preliminary data.</text>
</comment>
<proteinExistence type="predicted"/>